<dbReference type="EMBL" id="HBFB01007273">
    <property type="protein sequence ID" value="CAD8670343.1"/>
    <property type="molecule type" value="Transcribed_RNA"/>
</dbReference>
<proteinExistence type="predicted"/>
<evidence type="ECO:0000313" key="2">
    <source>
        <dbReference type="EMBL" id="CAD8670343.1"/>
    </source>
</evidence>
<gene>
    <name evidence="2" type="ORF">CLEI1391_LOCUS4088</name>
</gene>
<reference evidence="2" key="1">
    <citation type="submission" date="2021-01" db="EMBL/GenBank/DDBJ databases">
        <authorList>
            <person name="Corre E."/>
            <person name="Pelletier E."/>
            <person name="Niang G."/>
            <person name="Scheremetjew M."/>
            <person name="Finn R."/>
            <person name="Kale V."/>
            <person name="Holt S."/>
            <person name="Cochrane G."/>
            <person name="Meng A."/>
            <person name="Brown T."/>
            <person name="Cohen L."/>
        </authorList>
    </citation>
    <scope>NUCLEOTIDE SEQUENCE</scope>
    <source>
        <strain evidence="2">SAG 11-49</strain>
    </source>
</reference>
<sequence length="229" mass="24075">MTANLAVPHVHGAWAHGRPCGMLQQAPCYKASVALWHTRHTRHTWNQWQQNRHHAPHVCLATTGEGREGSKPRSASRSAEPVPTGDMPAVQALANTLQITASEAANMCKKVPKLLRRSPSALAAKVNTISAAAGVPAARIASLVARGSPSVLLHSPSVLLDRLEAMAGLLGLEPEGDLGRVGGPEARKSVLGQALAAAEADPTLLQMDFDGLRGVGKAVMRELRDAGGE</sequence>
<name>A0A7S0R8N5_9CHLO</name>
<feature type="region of interest" description="Disordered" evidence="1">
    <location>
        <begin position="62"/>
        <end position="86"/>
    </location>
</feature>
<evidence type="ECO:0000256" key="1">
    <source>
        <dbReference type="SAM" id="MobiDB-lite"/>
    </source>
</evidence>
<dbReference type="InterPro" id="IPR038538">
    <property type="entry name" value="MTERF_sf"/>
</dbReference>
<dbReference type="Gene3D" id="1.25.70.10">
    <property type="entry name" value="Transcription termination factor 3, mitochondrial"/>
    <property type="match status" value="1"/>
</dbReference>
<organism evidence="2">
    <name type="scientific">Chlamydomonas leiostraca</name>
    <dbReference type="NCBI Taxonomy" id="1034604"/>
    <lineage>
        <taxon>Eukaryota</taxon>
        <taxon>Viridiplantae</taxon>
        <taxon>Chlorophyta</taxon>
        <taxon>core chlorophytes</taxon>
        <taxon>Chlorophyceae</taxon>
        <taxon>CS clade</taxon>
        <taxon>Chlamydomonadales</taxon>
        <taxon>Chlamydomonadaceae</taxon>
        <taxon>Chlamydomonas</taxon>
    </lineage>
</organism>
<protein>
    <submittedName>
        <fullName evidence="2">Uncharacterized protein</fullName>
    </submittedName>
</protein>
<dbReference type="AlphaFoldDB" id="A0A7S0R8N5"/>
<accession>A0A7S0R8N5</accession>